<dbReference type="GO" id="GO:0004145">
    <property type="term" value="F:diamine N-acetyltransferase activity"/>
    <property type="evidence" value="ECO:0007669"/>
    <property type="project" value="UniProtKB-EC"/>
</dbReference>
<dbReference type="InterPro" id="IPR000182">
    <property type="entry name" value="GNAT_dom"/>
</dbReference>
<dbReference type="EMBL" id="FWFO01000001">
    <property type="protein sequence ID" value="SLN40009.1"/>
    <property type="molecule type" value="Genomic_DNA"/>
</dbReference>
<dbReference type="SUPFAM" id="SSF55729">
    <property type="entry name" value="Acyl-CoA N-acyltransferases (Nat)"/>
    <property type="match status" value="1"/>
</dbReference>
<evidence type="ECO:0000313" key="2">
    <source>
        <dbReference type="EMBL" id="SLN40009.1"/>
    </source>
</evidence>
<evidence type="ECO:0000259" key="1">
    <source>
        <dbReference type="PROSITE" id="PS51186"/>
    </source>
</evidence>
<dbReference type="EC" id="2.3.1.57" evidence="2"/>
<feature type="domain" description="N-acetyltransferase" evidence="1">
    <location>
        <begin position="7"/>
        <end position="166"/>
    </location>
</feature>
<organism evidence="2 3">
    <name type="scientific">Falsiruegeria litorea R37</name>
    <dbReference type="NCBI Taxonomy" id="1200284"/>
    <lineage>
        <taxon>Bacteria</taxon>
        <taxon>Pseudomonadati</taxon>
        <taxon>Pseudomonadota</taxon>
        <taxon>Alphaproteobacteria</taxon>
        <taxon>Rhodobacterales</taxon>
        <taxon>Roseobacteraceae</taxon>
        <taxon>Falsiruegeria</taxon>
    </lineage>
</organism>
<evidence type="ECO:0000313" key="3">
    <source>
        <dbReference type="Proteomes" id="UP000193077"/>
    </source>
</evidence>
<keyword evidence="3" id="KW-1185">Reference proteome</keyword>
<name>A0A1Y5SHU9_9RHOB</name>
<dbReference type="PANTHER" id="PTHR43792">
    <property type="entry name" value="GNAT FAMILY, PUTATIVE (AFU_ORTHOLOGUE AFUA_3G00765)-RELATED-RELATED"/>
    <property type="match status" value="1"/>
</dbReference>
<dbReference type="AlphaFoldDB" id="A0A1Y5SHU9"/>
<reference evidence="2 3" key="1">
    <citation type="submission" date="2017-03" db="EMBL/GenBank/DDBJ databases">
        <authorList>
            <person name="Afonso C.L."/>
            <person name="Miller P.J."/>
            <person name="Scott M.A."/>
            <person name="Spackman E."/>
            <person name="Goraichik I."/>
            <person name="Dimitrov K.M."/>
            <person name="Suarez D.L."/>
            <person name="Swayne D.E."/>
        </authorList>
    </citation>
    <scope>NUCLEOTIDE SEQUENCE [LARGE SCALE GENOMIC DNA]</scope>
    <source>
        <strain evidence="2 3">CECT 7639</strain>
    </source>
</reference>
<dbReference type="OrthoDB" id="9804153at2"/>
<keyword evidence="2" id="KW-0012">Acyltransferase</keyword>
<protein>
    <submittedName>
        <fullName evidence="2">Spermidine N(1)-acetyltransferase</fullName>
        <ecNumber evidence="2">2.3.1.57</ecNumber>
    </submittedName>
</protein>
<sequence length="170" mass="19674">MIETPRLLLRPARAEDLGDIHKVFSDPQAMRYWDRPPYEDITVTAKLLSGLMNQDPETSFDLVVELDGVCIGKAGMWRTPEIGYILHPDHWGKGLAFEALSAFLPRAFERFDRELVFKAECDPRNLASGALLRKLGFRRTRQEKANFGYGDVEWCDTDYYEFIRPELRIC</sequence>
<proteinExistence type="predicted"/>
<dbReference type="Proteomes" id="UP000193077">
    <property type="component" value="Unassembled WGS sequence"/>
</dbReference>
<dbReference type="PANTHER" id="PTHR43792:SF1">
    <property type="entry name" value="N-ACETYLTRANSFERASE DOMAIN-CONTAINING PROTEIN"/>
    <property type="match status" value="1"/>
</dbReference>
<dbReference type="Gene3D" id="3.40.630.30">
    <property type="match status" value="1"/>
</dbReference>
<accession>A0A1Y5SHU9</accession>
<dbReference type="CDD" id="cd04301">
    <property type="entry name" value="NAT_SF"/>
    <property type="match status" value="1"/>
</dbReference>
<keyword evidence="2" id="KW-0808">Transferase</keyword>
<dbReference type="InterPro" id="IPR016181">
    <property type="entry name" value="Acyl_CoA_acyltransferase"/>
</dbReference>
<dbReference type="Pfam" id="PF13302">
    <property type="entry name" value="Acetyltransf_3"/>
    <property type="match status" value="1"/>
</dbReference>
<dbReference type="InterPro" id="IPR051531">
    <property type="entry name" value="N-acetyltransferase"/>
</dbReference>
<gene>
    <name evidence="2" type="primary">speG</name>
    <name evidence="2" type="ORF">TRL7639_02056</name>
</gene>
<dbReference type="PROSITE" id="PS51186">
    <property type="entry name" value="GNAT"/>
    <property type="match status" value="1"/>
</dbReference>